<sequence>MTAKVGSQAPYFEFLDGIKGKNFYDLKQKYHIVIYKAKDDHLEKYEDEFERANVKLIDYVQITTKNFLENFGLKEDDDFIILIDQYGTVQYVSNTVPSFEEIMNLISFAEDEGCCAL</sequence>
<evidence type="ECO:0000313" key="2">
    <source>
        <dbReference type="Proteomes" id="UP000772812"/>
    </source>
</evidence>
<dbReference type="Proteomes" id="UP000772812">
    <property type="component" value="Unassembled WGS sequence"/>
</dbReference>
<proteinExistence type="predicted"/>
<name>A0ABS1GFG8_9AQUI</name>
<comment type="caution">
    <text evidence="1">The sequence shown here is derived from an EMBL/GenBank/DDBJ whole genome shotgun (WGS) entry which is preliminary data.</text>
</comment>
<dbReference type="EMBL" id="JAACYA010000001">
    <property type="protein sequence ID" value="MBK3331667.1"/>
    <property type="molecule type" value="Genomic_DNA"/>
</dbReference>
<dbReference type="RefSeq" id="WP_200673076.1">
    <property type="nucleotide sequence ID" value="NZ_JAACYA010000001.1"/>
</dbReference>
<reference evidence="1 2" key="1">
    <citation type="journal article" date="2021" name="Syst. Appl. Microbiol.">
        <title>Persephonella atlantica sp. nov.: How to adapt to physico-chemical gradients in high temperature hydrothermal habitats.</title>
        <authorList>
            <person name="Francois D.X."/>
            <person name="Godfroy A."/>
            <person name="Mathien C."/>
            <person name="Aube J."/>
            <person name="Cathalot C."/>
            <person name="Lesongeur F."/>
            <person name="L'Haridon S."/>
            <person name="Philippon X."/>
            <person name="Roussel E.G."/>
        </authorList>
    </citation>
    <scope>NUCLEOTIDE SEQUENCE [LARGE SCALE GENOMIC DNA]</scope>
    <source>
        <strain evidence="1 2">MO1340</strain>
    </source>
</reference>
<organism evidence="1 2">
    <name type="scientific">Persephonella atlantica</name>
    <dbReference type="NCBI Taxonomy" id="2699429"/>
    <lineage>
        <taxon>Bacteria</taxon>
        <taxon>Pseudomonadati</taxon>
        <taxon>Aquificota</taxon>
        <taxon>Aquificia</taxon>
        <taxon>Aquificales</taxon>
        <taxon>Hydrogenothermaceae</taxon>
        <taxon>Persephonella</taxon>
    </lineage>
</organism>
<keyword evidence="2" id="KW-1185">Reference proteome</keyword>
<accession>A0ABS1GFG8</accession>
<protein>
    <submittedName>
        <fullName evidence="1">Uncharacterized protein</fullName>
    </submittedName>
</protein>
<evidence type="ECO:0000313" key="1">
    <source>
        <dbReference type="EMBL" id="MBK3331667.1"/>
    </source>
</evidence>
<gene>
    <name evidence="1" type="ORF">GWK41_01140</name>
</gene>